<evidence type="ECO:0000313" key="1">
    <source>
        <dbReference type="EMBL" id="BBB00560.1"/>
    </source>
</evidence>
<proteinExistence type="predicted"/>
<dbReference type="Proteomes" id="UP000595703">
    <property type="component" value="Chromosome"/>
</dbReference>
<dbReference type="AlphaFoldDB" id="A0A7U3UXK2"/>
<evidence type="ECO:0000313" key="3">
    <source>
        <dbReference type="Proteomes" id="UP000595703"/>
    </source>
</evidence>
<evidence type="ECO:0000313" key="2">
    <source>
        <dbReference type="EMBL" id="BBB00613.1"/>
    </source>
</evidence>
<organism evidence="1 3">
    <name type="scientific">Actinacidiphila reveromycinica</name>
    <dbReference type="NCBI Taxonomy" id="659352"/>
    <lineage>
        <taxon>Bacteria</taxon>
        <taxon>Bacillati</taxon>
        <taxon>Actinomycetota</taxon>
        <taxon>Actinomycetes</taxon>
        <taxon>Kitasatosporales</taxon>
        <taxon>Streptomycetaceae</taxon>
        <taxon>Actinacidiphila</taxon>
    </lineage>
</organism>
<name>A0A7U3UXK2_9ACTN</name>
<dbReference type="EMBL" id="AP018365">
    <property type="protein sequence ID" value="BBB00560.1"/>
    <property type="molecule type" value="Genomic_DNA"/>
</dbReference>
<gene>
    <name evidence="2" type="ORF">RVR_10559</name>
    <name evidence="1" type="ORF">RVR_7686</name>
</gene>
<reference evidence="1 3" key="3">
    <citation type="journal article" date="2011" name="Nat. Chem. Biol.">
        <title>Reveromycin A biosynthesis uses RevG and RevJ for stereospecific spiroacetal formation.</title>
        <authorList>
            <person name="Takahashi S."/>
            <person name="Toyoda A."/>
            <person name="Sekiyama Y."/>
            <person name="Takagi H."/>
            <person name="Nogawa T."/>
            <person name="Uramoto M."/>
            <person name="Suzuki R."/>
            <person name="Koshino H."/>
            <person name="Kumano T."/>
            <person name="Panthee S."/>
            <person name="Dairi T."/>
            <person name="Ishikawa J."/>
            <person name="Ikeda H."/>
            <person name="Sakaki Y."/>
            <person name="Osada H."/>
        </authorList>
    </citation>
    <scope>NUCLEOTIDE SEQUENCE [LARGE SCALE GENOMIC DNA]</scope>
    <source>
        <strain evidence="1 3">SN-593</strain>
    </source>
</reference>
<reference evidence="1 3" key="2">
    <citation type="journal article" date="2011" name="J. Antibiot.">
        <title>Furaquinocins I and J: novel polyketide isoprenoid hybrid compounds from Streptomyces reveromyceticus SN-593.</title>
        <authorList>
            <person name="Panthee S."/>
            <person name="Takahashi S."/>
            <person name="Takagi H."/>
            <person name="Nogawa T."/>
            <person name="Oowada E."/>
            <person name="Uramoto M."/>
            <person name="Osada H."/>
        </authorList>
    </citation>
    <scope>NUCLEOTIDE SEQUENCE [LARGE SCALE GENOMIC DNA]</scope>
    <source>
        <strain evidence="1 3">SN-593</strain>
    </source>
</reference>
<sequence>MMLFVSLPSACVTVTQRVTAGHTGLRSGHGVGVGRASVG</sequence>
<keyword evidence="3" id="KW-1185">Reference proteome</keyword>
<dbReference type="KEGG" id="arev:RVR_7686"/>
<protein>
    <submittedName>
        <fullName evidence="1">Uncharacterized protein</fullName>
    </submittedName>
</protein>
<reference evidence="1 3" key="1">
    <citation type="journal article" date="2010" name="J. Bacteriol.">
        <title>Biochemical characterization of a novel indole prenyltransferase from Streptomyces sp. SN-593.</title>
        <authorList>
            <person name="Takahashi S."/>
            <person name="Takagi H."/>
            <person name="Toyoda A."/>
            <person name="Uramoto M."/>
            <person name="Nogawa T."/>
            <person name="Ueki M."/>
            <person name="Sakaki Y."/>
            <person name="Osada H."/>
        </authorList>
    </citation>
    <scope>NUCLEOTIDE SEQUENCE [LARGE SCALE GENOMIC DNA]</scope>
    <source>
        <strain evidence="1 3">SN-593</strain>
    </source>
</reference>
<dbReference type="KEGG" id="arev:RVR_10559"/>
<accession>A0A7U3UXK2</accession>
<dbReference type="EMBL" id="AP018365">
    <property type="protein sequence ID" value="BBB00613.1"/>
    <property type="molecule type" value="Genomic_DNA"/>
</dbReference>
<reference evidence="1 3" key="4">
    <citation type="journal article" date="2020" name="Sci. Rep.">
        <title>beta-carboline chemical signals induce reveromycin production through a LuxR family regulator in Streptomyces sp. SN-593.</title>
        <authorList>
            <person name="Panthee S."/>
            <person name="Kito N."/>
            <person name="Hayashi T."/>
            <person name="Shimizu T."/>
            <person name="Ishikawa J."/>
            <person name="Hamamoto H."/>
            <person name="Osada H."/>
            <person name="Takahashi S."/>
        </authorList>
    </citation>
    <scope>NUCLEOTIDE SEQUENCE [LARGE SCALE GENOMIC DNA]</scope>
    <source>
        <strain evidence="1 3">SN-593</strain>
    </source>
</reference>